<comment type="similarity">
    <text evidence="1">Belongs to the enoyl-CoA hydratase/isomerase family.</text>
</comment>
<organism evidence="4 5">
    <name type="scientific">Pseudonocardia hydrocarbonoxydans</name>
    <dbReference type="NCBI Taxonomy" id="76726"/>
    <lineage>
        <taxon>Bacteria</taxon>
        <taxon>Bacillati</taxon>
        <taxon>Actinomycetota</taxon>
        <taxon>Actinomycetes</taxon>
        <taxon>Pseudonocardiales</taxon>
        <taxon>Pseudonocardiaceae</taxon>
        <taxon>Pseudonocardia</taxon>
    </lineage>
</organism>
<sequence length="275" mass="29331">MSLAPLYAKAAVGAVGPRASTLPDTVLRRSVDVDRTHLAAYAQVCGFRFSDALPPTYPHVLAFALQIELMAGRSFPLPLPGLVHVANTITVHRRVDAAERLQLAVHAERFVGHPKGAQVDLVAAVDVDGERVWDGRSTYLARGAHAPEPGEQSPPPPEIADGPPSAVWRVDGDTGRRYAAVSGDVNPIHLYPLSAKAFGFPRAIAHGMWTAARSLAALEGRLPDALTHTVAFGRPLLLPSTVELRTRRDGDGWGLDVRSRKGTHLTATAGDRPGA</sequence>
<dbReference type="AlphaFoldDB" id="A0A4Y3WUT7"/>
<dbReference type="Pfam" id="PF01575">
    <property type="entry name" value="MaoC_dehydratas"/>
    <property type="match status" value="1"/>
</dbReference>
<evidence type="ECO:0000256" key="2">
    <source>
        <dbReference type="SAM" id="MobiDB-lite"/>
    </source>
</evidence>
<dbReference type="InterPro" id="IPR029069">
    <property type="entry name" value="HotDog_dom_sf"/>
</dbReference>
<name>A0A4Y3WUT7_9PSEU</name>
<feature type="region of interest" description="Disordered" evidence="2">
    <location>
        <begin position="142"/>
        <end position="165"/>
    </location>
</feature>
<dbReference type="PANTHER" id="PTHR43841">
    <property type="entry name" value="3-HYDROXYACYL-THIOESTER DEHYDRATASE HTDX-RELATED"/>
    <property type="match status" value="1"/>
</dbReference>
<dbReference type="SUPFAM" id="SSF54637">
    <property type="entry name" value="Thioesterase/thiol ester dehydrase-isomerase"/>
    <property type="match status" value="2"/>
</dbReference>
<dbReference type="GO" id="GO:0006633">
    <property type="term" value="P:fatty acid biosynthetic process"/>
    <property type="evidence" value="ECO:0007669"/>
    <property type="project" value="InterPro"/>
</dbReference>
<feature type="domain" description="MaoC-like" evidence="3">
    <location>
        <begin position="174"/>
        <end position="250"/>
    </location>
</feature>
<evidence type="ECO:0000313" key="4">
    <source>
        <dbReference type="EMBL" id="GEC21830.1"/>
    </source>
</evidence>
<dbReference type="GO" id="GO:0005835">
    <property type="term" value="C:fatty acid synthase complex"/>
    <property type="evidence" value="ECO:0007669"/>
    <property type="project" value="InterPro"/>
</dbReference>
<keyword evidence="5" id="KW-1185">Reference proteome</keyword>
<dbReference type="GO" id="GO:0004312">
    <property type="term" value="F:fatty acid synthase activity"/>
    <property type="evidence" value="ECO:0007669"/>
    <property type="project" value="InterPro"/>
</dbReference>
<dbReference type="InterPro" id="IPR003965">
    <property type="entry name" value="Fatty_acid_synthase"/>
</dbReference>
<evidence type="ECO:0000313" key="5">
    <source>
        <dbReference type="Proteomes" id="UP000320338"/>
    </source>
</evidence>
<dbReference type="EMBL" id="BJNG01000037">
    <property type="protein sequence ID" value="GEC21830.1"/>
    <property type="molecule type" value="Genomic_DNA"/>
</dbReference>
<dbReference type="Gene3D" id="3.10.129.10">
    <property type="entry name" value="Hotdog Thioesterase"/>
    <property type="match status" value="1"/>
</dbReference>
<dbReference type="Proteomes" id="UP000320338">
    <property type="component" value="Unassembled WGS sequence"/>
</dbReference>
<gene>
    <name evidence="4" type="ORF">PHY01_41130</name>
</gene>
<protein>
    <recommendedName>
        <fullName evidence="3">MaoC-like domain-containing protein</fullName>
    </recommendedName>
</protein>
<dbReference type="PANTHER" id="PTHR43841:SF1">
    <property type="entry name" value="3-HYDROXYACYL-THIOESTER DEHYDRATASE X"/>
    <property type="match status" value="1"/>
</dbReference>
<dbReference type="OrthoDB" id="9774179at2"/>
<reference evidence="4 5" key="1">
    <citation type="submission" date="2019-06" db="EMBL/GenBank/DDBJ databases">
        <title>Whole genome shotgun sequence of Pseudonocardia hydrocarbonoxydans NBRC 14498.</title>
        <authorList>
            <person name="Hosoyama A."/>
            <person name="Uohara A."/>
            <person name="Ohji S."/>
            <person name="Ichikawa N."/>
        </authorList>
    </citation>
    <scope>NUCLEOTIDE SEQUENCE [LARGE SCALE GENOMIC DNA]</scope>
    <source>
        <strain evidence="4 5">NBRC 14498</strain>
    </source>
</reference>
<accession>A0A4Y3WUT7</accession>
<dbReference type="RefSeq" id="WP_141280765.1">
    <property type="nucleotide sequence ID" value="NZ_BAAARZ010000006.1"/>
</dbReference>
<dbReference type="PRINTS" id="PR01483">
    <property type="entry name" value="FASYNTHASE"/>
</dbReference>
<comment type="caution">
    <text evidence="4">The sequence shown here is derived from an EMBL/GenBank/DDBJ whole genome shotgun (WGS) entry which is preliminary data.</text>
</comment>
<evidence type="ECO:0000259" key="3">
    <source>
        <dbReference type="Pfam" id="PF01575"/>
    </source>
</evidence>
<evidence type="ECO:0000256" key="1">
    <source>
        <dbReference type="ARBA" id="ARBA00005254"/>
    </source>
</evidence>
<proteinExistence type="inferred from homology"/>
<dbReference type="InterPro" id="IPR002539">
    <property type="entry name" value="MaoC-like_dom"/>
</dbReference>